<keyword evidence="7" id="KW-1185">Reference proteome</keyword>
<dbReference type="Pfam" id="PF01593">
    <property type="entry name" value="Amino_oxidase"/>
    <property type="match status" value="1"/>
</dbReference>
<comment type="similarity">
    <text evidence="1">Belongs to the flavin monoamine oxidase family.</text>
</comment>
<dbReference type="Gene3D" id="3.90.660.10">
    <property type="match status" value="1"/>
</dbReference>
<dbReference type="SUPFAM" id="SSF51905">
    <property type="entry name" value="FAD/NAD(P)-binding domain"/>
    <property type="match status" value="1"/>
</dbReference>
<dbReference type="AlphaFoldDB" id="A0A8T0J7H0"/>
<dbReference type="InterPro" id="IPR009057">
    <property type="entry name" value="Homeodomain-like_sf"/>
</dbReference>
<dbReference type="Pfam" id="PF04433">
    <property type="entry name" value="SWIRM"/>
    <property type="match status" value="1"/>
</dbReference>
<protein>
    <recommendedName>
        <fullName evidence="5">SWIRM domain-containing protein</fullName>
    </recommendedName>
</protein>
<proteinExistence type="inferred from homology"/>
<comment type="caution">
    <text evidence="6">The sequence shown here is derived from an EMBL/GenBank/DDBJ whole genome shotgun (WGS) entry which is preliminary data.</text>
</comment>
<name>A0A8T0J7H0_CERPU</name>
<feature type="compositionally biased region" description="Basic and acidic residues" evidence="4">
    <location>
        <begin position="16"/>
        <end position="30"/>
    </location>
</feature>
<dbReference type="SUPFAM" id="SSF54373">
    <property type="entry name" value="FAD-linked reductases, C-terminal domain"/>
    <property type="match status" value="1"/>
</dbReference>
<dbReference type="InterPro" id="IPR007526">
    <property type="entry name" value="SWIRM"/>
</dbReference>
<dbReference type="GO" id="GO:0016491">
    <property type="term" value="F:oxidoreductase activity"/>
    <property type="evidence" value="ECO:0007669"/>
    <property type="project" value="UniProtKB-KW"/>
</dbReference>
<evidence type="ECO:0000256" key="3">
    <source>
        <dbReference type="ARBA" id="ARBA00023002"/>
    </source>
</evidence>
<evidence type="ECO:0000256" key="1">
    <source>
        <dbReference type="ARBA" id="ARBA00005995"/>
    </source>
</evidence>
<dbReference type="InterPro" id="IPR002937">
    <property type="entry name" value="Amino_oxidase"/>
</dbReference>
<dbReference type="Gene3D" id="3.50.50.60">
    <property type="entry name" value="FAD/NAD(P)-binding domain"/>
    <property type="match status" value="1"/>
</dbReference>
<dbReference type="InterPro" id="IPR050281">
    <property type="entry name" value="Flavin_monoamine_oxidase"/>
</dbReference>
<keyword evidence="2" id="KW-0156">Chromatin regulator</keyword>
<dbReference type="Gene3D" id="1.10.10.10">
    <property type="entry name" value="Winged helix-like DNA-binding domain superfamily/Winged helix DNA-binding domain"/>
    <property type="match status" value="1"/>
</dbReference>
<evidence type="ECO:0000256" key="2">
    <source>
        <dbReference type="ARBA" id="ARBA00022853"/>
    </source>
</evidence>
<accession>A0A8T0J7H0</accession>
<gene>
    <name evidence="6" type="ORF">KC19_1G135700</name>
</gene>
<reference evidence="6" key="1">
    <citation type="submission" date="2020-06" db="EMBL/GenBank/DDBJ databases">
        <title>WGS assembly of Ceratodon purpureus strain R40.</title>
        <authorList>
            <person name="Carey S.B."/>
            <person name="Jenkins J."/>
            <person name="Shu S."/>
            <person name="Lovell J.T."/>
            <person name="Sreedasyam A."/>
            <person name="Maumus F."/>
            <person name="Tiley G.P."/>
            <person name="Fernandez-Pozo N."/>
            <person name="Barry K."/>
            <person name="Chen C."/>
            <person name="Wang M."/>
            <person name="Lipzen A."/>
            <person name="Daum C."/>
            <person name="Saski C.A."/>
            <person name="Payton A.C."/>
            <person name="Mcbreen J.C."/>
            <person name="Conrad R.E."/>
            <person name="Kollar L.M."/>
            <person name="Olsson S."/>
            <person name="Huttunen S."/>
            <person name="Landis J.B."/>
            <person name="Wickett N.J."/>
            <person name="Johnson M.G."/>
            <person name="Rensing S.A."/>
            <person name="Grimwood J."/>
            <person name="Schmutz J."/>
            <person name="Mcdaniel S.F."/>
        </authorList>
    </citation>
    <scope>NUCLEOTIDE SEQUENCE</scope>
    <source>
        <strain evidence="6">R40</strain>
    </source>
</reference>
<keyword evidence="3" id="KW-0560">Oxidoreductase</keyword>
<feature type="region of interest" description="Disordered" evidence="4">
    <location>
        <begin position="15"/>
        <end position="34"/>
    </location>
</feature>
<evidence type="ECO:0000313" key="6">
    <source>
        <dbReference type="EMBL" id="KAG0590919.1"/>
    </source>
</evidence>
<organism evidence="6 7">
    <name type="scientific">Ceratodon purpureus</name>
    <name type="common">Fire moss</name>
    <name type="synonym">Dicranum purpureum</name>
    <dbReference type="NCBI Taxonomy" id="3225"/>
    <lineage>
        <taxon>Eukaryota</taxon>
        <taxon>Viridiplantae</taxon>
        <taxon>Streptophyta</taxon>
        <taxon>Embryophyta</taxon>
        <taxon>Bryophyta</taxon>
        <taxon>Bryophytina</taxon>
        <taxon>Bryopsida</taxon>
        <taxon>Dicranidae</taxon>
        <taxon>Pseudoditrichales</taxon>
        <taxon>Ditrichaceae</taxon>
        <taxon>Ceratodon</taxon>
    </lineage>
</organism>
<dbReference type="EMBL" id="CM026421">
    <property type="protein sequence ID" value="KAG0590919.1"/>
    <property type="molecule type" value="Genomic_DNA"/>
</dbReference>
<dbReference type="GO" id="GO:0006325">
    <property type="term" value="P:chromatin organization"/>
    <property type="evidence" value="ECO:0007669"/>
    <property type="project" value="UniProtKB-KW"/>
</dbReference>
<dbReference type="FunFam" id="1.10.10.10:FF:000064">
    <property type="entry name" value="Lysine-specific histone demethylase 1A"/>
    <property type="match status" value="1"/>
</dbReference>
<feature type="domain" description="SWIRM" evidence="5">
    <location>
        <begin position="149"/>
        <end position="250"/>
    </location>
</feature>
<sequence>MQTLLKDGEIIIGQTRKNEENSKQEDNKYEKSKRKKIISRTKMKVTLNTNENVDTIKDKRPFILNDANVKRTINKEKTIMTRVSAINNPNRLKKDFKNIVKSRTTQQEKNAENKAFNMAIQHLENHDVKQDIKTISTQVRQRRKKTTIDKTFDVEATLAAAIGFPKESLTEEEVEAGVVNHIGSSEQTNYIIVRNHILSKWRENVNVYLHQNTVLESVKAQHRNLVSPAYKFLLMHGYINFGVAPAIKAIKSIETNKSSIIIIGAGLAGLGAARQLIAFGHKVLVLEGRQRPGGRVYTKKMKGDGFTASADLGGSVITGIEGNPLGVLAQQLNLPLHKIRDKCPLYQPNGHPVKENVDFKVETQFNELLDGASKWREDMEKAADSISLGATLETLRQLEGVGKTKEERELYDWHLANLEYANAGLLTKLSLAFWDQDDPYEMGGDHCFLPGGNVKLINALAEDIPIKYGKTVHAIKYGNEGVKVCVGEEIYEADMALCTIPLGVLQRNMLKFEPELPQRKLDAIKKLGFGLLNKVVMLFPKVFWGSELDMFGHLAEDPNKRGEYFLFYSYATVSEGPLLLALVAGEAAIEFEKTPPLQAVMRVMVVLRGIYEPRGIDVPNPIQTVCTRWGSDFLSYGSYSNVAVEASGDDYDVLAESVGNGRLFFAGEATIRRYPATMHGAYLSGLREAGKIAAATAARQIVPIGEQRIQKDLHLYSSTLGELFKEPDLEFGSISIIFDHKTSDPKSIALVRLQYGDSLKAKTVSETALKSRTCETNEIARLEQQFHLYTIITRQQAYELREVGGGNLGRLTYLCQKLGVKLVGRRGLGLQGDALVVDIKWYRESKKSTVVM</sequence>
<dbReference type="Proteomes" id="UP000822688">
    <property type="component" value="Chromosome 1"/>
</dbReference>
<dbReference type="SUPFAM" id="SSF46689">
    <property type="entry name" value="Homeodomain-like"/>
    <property type="match status" value="1"/>
</dbReference>
<dbReference type="PANTHER" id="PTHR10742">
    <property type="entry name" value="FLAVIN MONOAMINE OXIDASE"/>
    <property type="match status" value="1"/>
</dbReference>
<dbReference type="InterPro" id="IPR036388">
    <property type="entry name" value="WH-like_DNA-bd_sf"/>
</dbReference>
<dbReference type="PANTHER" id="PTHR10742:SF373">
    <property type="entry name" value="LYSINE-SPECIFIC HISTONE DEMETHYLASE 1 HOMOLOG 2"/>
    <property type="match status" value="1"/>
</dbReference>
<evidence type="ECO:0000313" key="7">
    <source>
        <dbReference type="Proteomes" id="UP000822688"/>
    </source>
</evidence>
<dbReference type="PROSITE" id="PS50934">
    <property type="entry name" value="SWIRM"/>
    <property type="match status" value="1"/>
</dbReference>
<evidence type="ECO:0000256" key="4">
    <source>
        <dbReference type="SAM" id="MobiDB-lite"/>
    </source>
</evidence>
<evidence type="ECO:0000259" key="5">
    <source>
        <dbReference type="PROSITE" id="PS50934"/>
    </source>
</evidence>
<dbReference type="InterPro" id="IPR036188">
    <property type="entry name" value="FAD/NAD-bd_sf"/>
</dbReference>